<dbReference type="InterPro" id="IPR014026">
    <property type="entry name" value="UDP-Glc/GDP-Man_DH_dimer"/>
</dbReference>
<dbReference type="NCBIfam" id="TIGR03026">
    <property type="entry name" value="NDP-sugDHase"/>
    <property type="match status" value="1"/>
</dbReference>
<dbReference type="InterPro" id="IPR028357">
    <property type="entry name" value="UDPglc_DH_bac"/>
</dbReference>
<evidence type="ECO:0000256" key="8">
    <source>
        <dbReference type="PIRNR" id="PIRNR000124"/>
    </source>
</evidence>
<sequence length="392" mass="45081">MTESKNILVAGLGYVGLANALLLSEHHRVFAYDIDREKIIKLKDRKSPLEEEEICEFLQRKDITIEFTSVFSHAVVESEILIIATPTNYDEYKDKFDTSSVESVIKEALALNPRIDVVIKSTIPVGFVDQMREKYSEAHILFSPEFLREGKSLYDNLYPSRIVVGDESLFGKSIGNLFLECTKERKAPIILTSSKEAEAIKLFANSYLALRISYFNELDTFAEENELRSSNIIRGISLDPRIGDYYNNPSFGYGGYCLPKDTKQLVSNFSNIPQRLIEAIVESNETRINYISHKIRDYDVQVVGIYRISMKHNSDNFRYSSTLEIAKRILAMGKKVVLYEPSLKVDFFEGMEVVNTLTLLEEKSDIIIANRYDKELKDLNKEIYTRDLYQRD</sequence>
<dbReference type="PANTHER" id="PTHR43750:SF2">
    <property type="entry name" value="UDP-GLUCOSE 6-DEHYDROGENASE"/>
    <property type="match status" value="1"/>
</dbReference>
<dbReference type="InterPro" id="IPR008927">
    <property type="entry name" value="6-PGluconate_DH-like_C_sf"/>
</dbReference>
<feature type="binding site" evidence="11">
    <location>
        <position position="87"/>
    </location>
    <ligand>
        <name>NAD(+)</name>
        <dbReference type="ChEBI" id="CHEBI:57540"/>
    </ligand>
</feature>
<dbReference type="InterPro" id="IPR013328">
    <property type="entry name" value="6PGD_dom2"/>
</dbReference>
<feature type="binding site" evidence="11">
    <location>
        <position position="149"/>
    </location>
    <ligand>
        <name>NAD(+)</name>
        <dbReference type="ChEBI" id="CHEBI:57540"/>
    </ligand>
</feature>
<gene>
    <name evidence="13" type="ORF">A5802_000106</name>
</gene>
<evidence type="ECO:0000259" key="12">
    <source>
        <dbReference type="SMART" id="SM00984"/>
    </source>
</evidence>
<dbReference type="InterPro" id="IPR017476">
    <property type="entry name" value="UDP-Glc/GDP-Man"/>
</dbReference>
<dbReference type="GO" id="GO:0000271">
    <property type="term" value="P:polysaccharide biosynthetic process"/>
    <property type="evidence" value="ECO:0007669"/>
    <property type="project" value="InterPro"/>
</dbReference>
<evidence type="ECO:0000256" key="7">
    <source>
        <dbReference type="ARBA" id="ARBA00047473"/>
    </source>
</evidence>
<feature type="domain" description="UDP-glucose/GDP-mannose dehydrogenase C-terminal" evidence="12">
    <location>
        <begin position="304"/>
        <end position="391"/>
    </location>
</feature>
<dbReference type="InterPro" id="IPR014027">
    <property type="entry name" value="UDP-Glc/GDP-Man_DH_C"/>
</dbReference>
<comment type="similarity">
    <text evidence="2 8">Belongs to the UDP-glucose/GDP-mannose dehydrogenase family.</text>
</comment>
<name>A0A242KWR9_ENTMU</name>
<evidence type="ECO:0000256" key="3">
    <source>
        <dbReference type="ARBA" id="ARBA00012954"/>
    </source>
</evidence>
<dbReference type="InterPro" id="IPR036291">
    <property type="entry name" value="NAD(P)-bd_dom_sf"/>
</dbReference>
<dbReference type="InterPro" id="IPR036220">
    <property type="entry name" value="UDP-Glc/GDP-Man_DH_C_sf"/>
</dbReference>
<dbReference type="Pfam" id="PF00984">
    <property type="entry name" value="UDPG_MGDP_dh"/>
    <property type="match status" value="1"/>
</dbReference>
<evidence type="ECO:0000313" key="13">
    <source>
        <dbReference type="EMBL" id="OTP26395.1"/>
    </source>
</evidence>
<accession>A0A242KWR9</accession>
<dbReference type="EMBL" id="NGMS01000001">
    <property type="protein sequence ID" value="OTP26395.1"/>
    <property type="molecule type" value="Genomic_DNA"/>
</dbReference>
<dbReference type="UniPathway" id="UPA00038">
    <property type="reaction ID" value="UER00491"/>
</dbReference>
<feature type="binding site" evidence="10">
    <location>
        <position position="311"/>
    </location>
    <ligand>
        <name>substrate</name>
    </ligand>
</feature>
<dbReference type="SUPFAM" id="SSF48179">
    <property type="entry name" value="6-phosphogluconate dehydrogenase C-terminal domain-like"/>
    <property type="match status" value="1"/>
</dbReference>
<evidence type="ECO:0000256" key="2">
    <source>
        <dbReference type="ARBA" id="ARBA00006601"/>
    </source>
</evidence>
<comment type="pathway">
    <text evidence="1">Nucleotide-sugar biosynthesis; UDP-alpha-D-glucuronate biosynthesis; UDP-alpha-D-glucuronate from UDP-alpha-D-glucose: step 1/1.</text>
</comment>
<dbReference type="GO" id="GO:0003979">
    <property type="term" value="F:UDP-glucose 6-dehydrogenase activity"/>
    <property type="evidence" value="ECO:0007669"/>
    <property type="project" value="UniProtKB-EC"/>
</dbReference>
<evidence type="ECO:0000256" key="11">
    <source>
        <dbReference type="PIRSR" id="PIRSR500134-3"/>
    </source>
</evidence>
<feature type="binding site" evidence="11">
    <location>
        <position position="33"/>
    </location>
    <ligand>
        <name>NAD(+)</name>
        <dbReference type="ChEBI" id="CHEBI:57540"/>
    </ligand>
</feature>
<evidence type="ECO:0000256" key="9">
    <source>
        <dbReference type="PIRSR" id="PIRSR500134-1"/>
    </source>
</evidence>
<feature type="binding site" evidence="11">
    <location>
        <position position="122"/>
    </location>
    <ligand>
        <name>NAD(+)</name>
        <dbReference type="ChEBI" id="CHEBI:57540"/>
    </ligand>
</feature>
<keyword evidence="6 8" id="KW-0520">NAD</keyword>
<organism evidence="13 14">
    <name type="scientific">Enterococcus mundtii</name>
    <dbReference type="NCBI Taxonomy" id="53346"/>
    <lineage>
        <taxon>Bacteria</taxon>
        <taxon>Bacillati</taxon>
        <taxon>Bacillota</taxon>
        <taxon>Bacilli</taxon>
        <taxon>Lactobacillales</taxon>
        <taxon>Enterococcaceae</taxon>
        <taxon>Enterococcus</taxon>
    </lineage>
</organism>
<dbReference type="Pfam" id="PF03721">
    <property type="entry name" value="UDPG_MGDP_dh_N"/>
    <property type="match status" value="1"/>
</dbReference>
<feature type="binding site" evidence="11">
    <location>
        <position position="38"/>
    </location>
    <ligand>
        <name>NAD(+)</name>
        <dbReference type="ChEBI" id="CHEBI:57540"/>
    </ligand>
</feature>
<dbReference type="PANTHER" id="PTHR43750">
    <property type="entry name" value="UDP-GLUCOSE 6-DEHYDROGENASE TUAD"/>
    <property type="match status" value="1"/>
</dbReference>
<evidence type="ECO:0000256" key="1">
    <source>
        <dbReference type="ARBA" id="ARBA00004701"/>
    </source>
</evidence>
<feature type="active site" description="Nucleophile" evidence="9">
    <location>
        <position position="257"/>
    </location>
</feature>
<dbReference type="SUPFAM" id="SSF51735">
    <property type="entry name" value="NAD(P)-binding Rossmann-fold domains"/>
    <property type="match status" value="1"/>
</dbReference>
<feature type="binding site" evidence="10">
    <location>
        <position position="201"/>
    </location>
    <ligand>
        <name>substrate</name>
    </ligand>
</feature>
<feature type="binding site" evidence="11">
    <location>
        <position position="318"/>
    </location>
    <ligand>
        <name>NAD(+)</name>
        <dbReference type="ChEBI" id="CHEBI:57540"/>
    </ligand>
</feature>
<feature type="binding site" evidence="11">
    <location>
        <position position="260"/>
    </location>
    <ligand>
        <name>NAD(+)</name>
        <dbReference type="ChEBI" id="CHEBI:57540"/>
    </ligand>
</feature>
<dbReference type="RefSeq" id="WP_086334346.1">
    <property type="nucleotide sequence ID" value="NZ_NGMS01000001.1"/>
</dbReference>
<evidence type="ECO:0000256" key="4">
    <source>
        <dbReference type="ARBA" id="ARBA00015132"/>
    </source>
</evidence>
<feature type="binding site" evidence="10">
    <location>
        <begin position="246"/>
        <end position="250"/>
    </location>
    <ligand>
        <name>substrate</name>
    </ligand>
</feature>
<dbReference type="Proteomes" id="UP000195024">
    <property type="component" value="Unassembled WGS sequence"/>
</dbReference>
<feature type="binding site" evidence="10">
    <location>
        <position position="310"/>
    </location>
    <ligand>
        <name>substrate</name>
    </ligand>
</feature>
<dbReference type="EC" id="1.1.1.22" evidence="3 8"/>
<feature type="binding site" evidence="10">
    <location>
        <position position="254"/>
    </location>
    <ligand>
        <name>substrate</name>
    </ligand>
</feature>
<dbReference type="Gene3D" id="1.10.1040.10">
    <property type="entry name" value="N-(1-d-carboxylethyl)-l-norvaline Dehydrogenase, domain 2"/>
    <property type="match status" value="1"/>
</dbReference>
<dbReference type="SUPFAM" id="SSF52413">
    <property type="entry name" value="UDP-glucose/GDP-mannose dehydrogenase C-terminal domain"/>
    <property type="match status" value="1"/>
</dbReference>
<keyword evidence="5 8" id="KW-0560">Oxidoreductase</keyword>
<reference evidence="13 14" key="1">
    <citation type="submission" date="2017-05" db="EMBL/GenBank/DDBJ databases">
        <title>The Genome Sequence of Enterococcus mundtii 6B1_DIV0119.</title>
        <authorList>
            <consortium name="The Broad Institute Genomics Platform"/>
            <consortium name="The Broad Institute Genomic Center for Infectious Diseases"/>
            <person name="Earl A."/>
            <person name="Manson A."/>
            <person name="Schwartman J."/>
            <person name="Gilmore M."/>
            <person name="Abouelleil A."/>
            <person name="Cao P."/>
            <person name="Chapman S."/>
            <person name="Cusick C."/>
            <person name="Shea T."/>
            <person name="Young S."/>
            <person name="Neafsey D."/>
            <person name="Nusbaum C."/>
            <person name="Birren B."/>
        </authorList>
    </citation>
    <scope>NUCLEOTIDE SEQUENCE [LARGE SCALE GENOMIC DNA]</scope>
    <source>
        <strain evidence="13 14">6B1_DIV0119</strain>
    </source>
</reference>
<dbReference type="Pfam" id="PF03720">
    <property type="entry name" value="UDPG_MGDP_dh_C"/>
    <property type="match status" value="1"/>
</dbReference>
<dbReference type="Gene3D" id="3.40.50.720">
    <property type="entry name" value="NAD(P)-binding Rossmann-like Domain"/>
    <property type="match status" value="2"/>
</dbReference>
<feature type="binding site" evidence="10">
    <location>
        <begin position="146"/>
        <end position="149"/>
    </location>
    <ligand>
        <name>substrate</name>
    </ligand>
</feature>
<evidence type="ECO:0000313" key="14">
    <source>
        <dbReference type="Proteomes" id="UP000195024"/>
    </source>
</evidence>
<evidence type="ECO:0000256" key="6">
    <source>
        <dbReference type="ARBA" id="ARBA00023027"/>
    </source>
</evidence>
<dbReference type="AlphaFoldDB" id="A0A242KWR9"/>
<dbReference type="SMART" id="SM00984">
    <property type="entry name" value="UDPG_MGDP_dh_C"/>
    <property type="match status" value="1"/>
</dbReference>
<dbReference type="InterPro" id="IPR001732">
    <property type="entry name" value="UDP-Glc/GDP-Man_DH_N"/>
</dbReference>
<comment type="catalytic activity">
    <reaction evidence="7 8">
        <text>UDP-alpha-D-glucose + 2 NAD(+) + H2O = UDP-alpha-D-glucuronate + 2 NADH + 3 H(+)</text>
        <dbReference type="Rhea" id="RHEA:23596"/>
        <dbReference type="ChEBI" id="CHEBI:15377"/>
        <dbReference type="ChEBI" id="CHEBI:15378"/>
        <dbReference type="ChEBI" id="CHEBI:57540"/>
        <dbReference type="ChEBI" id="CHEBI:57945"/>
        <dbReference type="ChEBI" id="CHEBI:58052"/>
        <dbReference type="ChEBI" id="CHEBI:58885"/>
        <dbReference type="EC" id="1.1.1.22"/>
    </reaction>
</comment>
<evidence type="ECO:0000256" key="5">
    <source>
        <dbReference type="ARBA" id="ARBA00023002"/>
    </source>
</evidence>
<protein>
    <recommendedName>
        <fullName evidence="4 8">UDP-glucose 6-dehydrogenase</fullName>
        <ecNumber evidence="3 8">1.1.1.22</ecNumber>
    </recommendedName>
</protein>
<dbReference type="GO" id="GO:0006065">
    <property type="term" value="P:UDP-glucuronate biosynthetic process"/>
    <property type="evidence" value="ECO:0007669"/>
    <property type="project" value="UniProtKB-UniPathway"/>
</dbReference>
<dbReference type="PIRSF" id="PIRSF500134">
    <property type="entry name" value="UDPglc_DH_bac"/>
    <property type="match status" value="1"/>
</dbReference>
<comment type="caution">
    <text evidence="13">The sequence shown here is derived from an EMBL/GenBank/DDBJ whole genome shotgun (WGS) entry which is preliminary data.</text>
</comment>
<dbReference type="GO" id="GO:0051287">
    <property type="term" value="F:NAD binding"/>
    <property type="evidence" value="ECO:0007669"/>
    <property type="project" value="InterPro"/>
</dbReference>
<dbReference type="PIRSF" id="PIRSF000124">
    <property type="entry name" value="UDPglc_GDPman_dh"/>
    <property type="match status" value="1"/>
</dbReference>
<proteinExistence type="inferred from homology"/>
<evidence type="ECO:0000256" key="10">
    <source>
        <dbReference type="PIRSR" id="PIRSR500134-2"/>
    </source>
</evidence>